<dbReference type="InterPro" id="IPR000192">
    <property type="entry name" value="Aminotrans_V_dom"/>
</dbReference>
<dbReference type="AlphaFoldDB" id="A0A6J3ME17"/>
<dbReference type="GO" id="GO:0016740">
    <property type="term" value="F:transferase activity"/>
    <property type="evidence" value="ECO:0007669"/>
    <property type="project" value="UniProtKB-KW"/>
</dbReference>
<dbReference type="Gene3D" id="3.40.640.10">
    <property type="entry name" value="Type I PLP-dependent aspartate aminotransferase-like (Major domain)"/>
    <property type="match status" value="1"/>
</dbReference>
<dbReference type="Proteomes" id="UP000504637">
    <property type="component" value="Unplaced"/>
</dbReference>
<keyword evidence="2" id="KW-1185">Reference proteome</keyword>
<dbReference type="SUPFAM" id="SSF53383">
    <property type="entry name" value="PLP-dependent transferases"/>
    <property type="match status" value="1"/>
</dbReference>
<sequence>MRKLDGLVCIPSDVTSTSPPPPPQFNHTFDLVCAPNDLRREIKFVETMVTRASEAFLKDSDENLDIASFESASSRTSRRGGTEATFVEHGEKDEMWFVRLRQAEYGYLDEQNQVYLDFTGAALAAKSQLRAFQTRMAGELYGNPHSQSPSSAAATKLVDWTRTAVLEYLHADPSEYAVIFTANATAAAKLVGESYAFGPRRKLVLTFDNHNSINGLREYAKKRRCHTTYVPSVYPDLTIDHAALQRALEPRRRILTRSFTGLFAFPAQSNFSGVRHPLDYVAMAQSRGFDVLLDAAAYVPTNELNLSQVKPEFTIMSWYKMFGFPTGVGCLVARKDALKRLRRPWFSGGTIEAVSVGIPWHRMTLDESAFEDGTLNFHGIPDVLIGLSWVNRIGMSSIHEHVQVITAYGLDRLQQARHSDGKPMIIVYGPATMKHRGGTISFNLLDQKGKMIDERIIAEESADANISLRTGCFCNPGVGENVFQLQVKTLRGLLWSRSPSIDEYIRLLGLSSAGAIRVSFGIASTTRDADALMHFIYDKYRDRITSSEGLASRTRC</sequence>
<accession>A0A6J3ME17</accession>
<dbReference type="Pfam" id="PF00266">
    <property type="entry name" value="Aminotran_5"/>
    <property type="match status" value="1"/>
</dbReference>
<reference evidence="3" key="2">
    <citation type="submission" date="2020-04" db="EMBL/GenBank/DDBJ databases">
        <authorList>
            <consortium name="NCBI Genome Project"/>
        </authorList>
    </citation>
    <scope>NUCLEOTIDE SEQUENCE</scope>
    <source>
        <strain evidence="3">CBS 342.82</strain>
    </source>
</reference>
<proteinExistence type="predicted"/>
<dbReference type="InterPro" id="IPR015422">
    <property type="entry name" value="PyrdxlP-dep_Trfase_small"/>
</dbReference>
<dbReference type="PANTHER" id="PTHR14237">
    <property type="entry name" value="MOLYBDOPTERIN COFACTOR SULFURASE MOSC"/>
    <property type="match status" value="1"/>
</dbReference>
<dbReference type="GeneID" id="54361767"/>
<evidence type="ECO:0000259" key="1">
    <source>
        <dbReference type="Pfam" id="PF00266"/>
    </source>
</evidence>
<keyword evidence="3" id="KW-0808">Transferase</keyword>
<protein>
    <submittedName>
        <fullName evidence="3">PLP-dependent transferase</fullName>
    </submittedName>
</protein>
<gene>
    <name evidence="3" type="ORF">K489DRAFT_376653</name>
</gene>
<organism evidence="3">
    <name type="scientific">Dissoconium aciculare CBS 342.82</name>
    <dbReference type="NCBI Taxonomy" id="1314786"/>
    <lineage>
        <taxon>Eukaryota</taxon>
        <taxon>Fungi</taxon>
        <taxon>Dikarya</taxon>
        <taxon>Ascomycota</taxon>
        <taxon>Pezizomycotina</taxon>
        <taxon>Dothideomycetes</taxon>
        <taxon>Dothideomycetidae</taxon>
        <taxon>Mycosphaerellales</taxon>
        <taxon>Dissoconiaceae</taxon>
        <taxon>Dissoconium</taxon>
    </lineage>
</organism>
<dbReference type="Gene3D" id="3.90.1150.10">
    <property type="entry name" value="Aspartate Aminotransferase, domain 1"/>
    <property type="match status" value="1"/>
</dbReference>
<dbReference type="PANTHER" id="PTHR14237:SF19">
    <property type="entry name" value="MITOCHONDRIAL AMIDOXIME REDUCING COMPONENT 1"/>
    <property type="match status" value="1"/>
</dbReference>
<dbReference type="OrthoDB" id="10264306at2759"/>
<name>A0A6J3ME17_9PEZI</name>
<reference evidence="3" key="1">
    <citation type="submission" date="2020-01" db="EMBL/GenBank/DDBJ databases">
        <authorList>
            <consortium name="DOE Joint Genome Institute"/>
            <person name="Haridas S."/>
            <person name="Albert R."/>
            <person name="Binder M."/>
            <person name="Bloem J."/>
            <person name="Labutti K."/>
            <person name="Salamov A."/>
            <person name="Andreopoulos B."/>
            <person name="Baker S.E."/>
            <person name="Barry K."/>
            <person name="Bills G."/>
            <person name="Bluhm B.H."/>
            <person name="Cannon C."/>
            <person name="Castanera R."/>
            <person name="Culley D.E."/>
            <person name="Daum C."/>
            <person name="Ezra D."/>
            <person name="Gonzalez J.B."/>
            <person name="Henrissat B."/>
            <person name="Kuo A."/>
            <person name="Liang C."/>
            <person name="Lipzen A."/>
            <person name="Lutzoni F."/>
            <person name="Magnuson J."/>
            <person name="Mondo S."/>
            <person name="Nolan M."/>
            <person name="Ohm R."/>
            <person name="Pangilinan J."/>
            <person name="Park H.-J."/>
            <person name="Ramirez L."/>
            <person name="Alfaro M."/>
            <person name="Sun H."/>
            <person name="Tritt A."/>
            <person name="Yoshinaga Y."/>
            <person name="Zwiers L.-H."/>
            <person name="Turgeon B.G."/>
            <person name="Goodwin S.B."/>
            <person name="Spatafora J.W."/>
            <person name="Crous P.W."/>
            <person name="Grigoriev I.V."/>
        </authorList>
    </citation>
    <scope>NUCLEOTIDE SEQUENCE</scope>
    <source>
        <strain evidence="3">CBS 342.82</strain>
    </source>
</reference>
<evidence type="ECO:0000313" key="2">
    <source>
        <dbReference type="Proteomes" id="UP000504637"/>
    </source>
</evidence>
<dbReference type="RefSeq" id="XP_033463291.1">
    <property type="nucleotide sequence ID" value="XM_033603967.1"/>
</dbReference>
<reference evidence="3" key="3">
    <citation type="submission" date="2025-08" db="UniProtKB">
        <authorList>
            <consortium name="RefSeq"/>
        </authorList>
    </citation>
    <scope>IDENTIFICATION</scope>
    <source>
        <strain evidence="3">CBS 342.82</strain>
    </source>
</reference>
<feature type="domain" description="Aminotransferase class V" evidence="1">
    <location>
        <begin position="114"/>
        <end position="532"/>
    </location>
</feature>
<dbReference type="InterPro" id="IPR015424">
    <property type="entry name" value="PyrdxlP-dep_Trfase"/>
</dbReference>
<evidence type="ECO:0000313" key="3">
    <source>
        <dbReference type="RefSeq" id="XP_033463291.1"/>
    </source>
</evidence>
<dbReference type="InterPro" id="IPR015421">
    <property type="entry name" value="PyrdxlP-dep_Trfase_major"/>
</dbReference>